<evidence type="ECO:0000256" key="1">
    <source>
        <dbReference type="SAM" id="Phobius"/>
    </source>
</evidence>
<keyword evidence="1" id="KW-0812">Transmembrane</keyword>
<keyword evidence="3" id="KW-1185">Reference proteome</keyword>
<protein>
    <submittedName>
        <fullName evidence="2">Uncharacterized protein</fullName>
    </submittedName>
</protein>
<name>A0AAP2G305_9BACT</name>
<dbReference type="RefSeq" id="WP_213943459.1">
    <property type="nucleotide sequence ID" value="NZ_JAHCMY010000001.1"/>
</dbReference>
<evidence type="ECO:0000313" key="3">
    <source>
        <dbReference type="Proteomes" id="UP001319104"/>
    </source>
</evidence>
<keyword evidence="1" id="KW-1133">Transmembrane helix</keyword>
<organism evidence="2 3">
    <name type="scientific">Litoribacter ruber</name>
    <dbReference type="NCBI Taxonomy" id="702568"/>
    <lineage>
        <taxon>Bacteria</taxon>
        <taxon>Pseudomonadati</taxon>
        <taxon>Bacteroidota</taxon>
        <taxon>Cytophagia</taxon>
        <taxon>Cytophagales</taxon>
        <taxon>Cyclobacteriaceae</taxon>
        <taxon>Litoribacter</taxon>
    </lineage>
</organism>
<reference evidence="2 3" key="1">
    <citation type="submission" date="2021-05" db="EMBL/GenBank/DDBJ databases">
        <authorList>
            <person name="Zhang Z.D."/>
            <person name="Osman G."/>
        </authorList>
    </citation>
    <scope>NUCLEOTIDE SEQUENCE [LARGE SCALE GENOMIC DNA]</scope>
    <source>
        <strain evidence="2 3">KCTC 32217</strain>
    </source>
</reference>
<keyword evidence="1" id="KW-0472">Membrane</keyword>
<feature type="transmembrane region" description="Helical" evidence="1">
    <location>
        <begin position="7"/>
        <end position="24"/>
    </location>
</feature>
<feature type="transmembrane region" description="Helical" evidence="1">
    <location>
        <begin position="30"/>
        <end position="49"/>
    </location>
</feature>
<gene>
    <name evidence="2" type="ORF">KI659_00910</name>
</gene>
<accession>A0AAP2G305</accession>
<dbReference type="AlphaFoldDB" id="A0AAP2G305"/>
<dbReference type="Proteomes" id="UP001319104">
    <property type="component" value="Unassembled WGS sequence"/>
</dbReference>
<proteinExistence type="predicted"/>
<dbReference type="EMBL" id="JAHCMY010000001">
    <property type="protein sequence ID" value="MBS9522561.1"/>
    <property type="molecule type" value="Genomic_DNA"/>
</dbReference>
<comment type="caution">
    <text evidence="2">The sequence shown here is derived from an EMBL/GenBank/DDBJ whole genome shotgun (WGS) entry which is preliminary data.</text>
</comment>
<sequence>MSIKTGFIAGIVVFLAFILFKNTIQDDTGQMVFVIAFVLAELLIIGLVYRNYR</sequence>
<evidence type="ECO:0000313" key="2">
    <source>
        <dbReference type="EMBL" id="MBS9522561.1"/>
    </source>
</evidence>